<reference evidence="1" key="2">
    <citation type="submission" date="2023-01" db="EMBL/GenBank/DDBJ databases">
        <title>Draft genome sequence of Agaribacter marinus strain NBRC 110023.</title>
        <authorList>
            <person name="Sun Q."/>
            <person name="Mori K."/>
        </authorList>
    </citation>
    <scope>NUCLEOTIDE SEQUENCE</scope>
    <source>
        <strain evidence="1">NBRC 110023</strain>
    </source>
</reference>
<evidence type="ECO:0000313" key="2">
    <source>
        <dbReference type="Proteomes" id="UP001156601"/>
    </source>
</evidence>
<comment type="caution">
    <text evidence="1">The sequence shown here is derived from an EMBL/GenBank/DDBJ whole genome shotgun (WGS) entry which is preliminary data.</text>
</comment>
<gene>
    <name evidence="1" type="ORF">GCM10007852_10050</name>
</gene>
<organism evidence="1 2">
    <name type="scientific">Agaribacter marinus</name>
    <dbReference type="NCBI Taxonomy" id="1431249"/>
    <lineage>
        <taxon>Bacteria</taxon>
        <taxon>Pseudomonadati</taxon>
        <taxon>Pseudomonadota</taxon>
        <taxon>Gammaproteobacteria</taxon>
        <taxon>Alteromonadales</taxon>
        <taxon>Alteromonadaceae</taxon>
        <taxon>Agaribacter</taxon>
    </lineage>
</organism>
<protein>
    <recommendedName>
        <fullName evidence="3">Peptidase S24/S26A/S26B/S26C domain-containing protein</fullName>
    </recommendedName>
</protein>
<accession>A0AA37WHN6</accession>
<sequence>MSPKICNGDYVISCKWPSMKVTRGMIVIVDHPRFGKIIKRVKQRNNVGALLLTGENSQSTSTEQLGWVHKKEVYGRVILHLKRKQITHSSPS</sequence>
<keyword evidence="2" id="KW-1185">Reference proteome</keyword>
<dbReference type="Gene3D" id="2.10.109.10">
    <property type="entry name" value="Umud Fragment, subunit A"/>
    <property type="match status" value="1"/>
</dbReference>
<name>A0AA37WHN6_9ALTE</name>
<dbReference type="EMBL" id="BSOT01000005">
    <property type="protein sequence ID" value="GLR70097.1"/>
    <property type="molecule type" value="Genomic_DNA"/>
</dbReference>
<dbReference type="CDD" id="cd06462">
    <property type="entry name" value="Peptidase_S24_S26"/>
    <property type="match status" value="1"/>
</dbReference>
<proteinExistence type="predicted"/>
<evidence type="ECO:0000313" key="1">
    <source>
        <dbReference type="EMBL" id="GLR70097.1"/>
    </source>
</evidence>
<dbReference type="AlphaFoldDB" id="A0AA37WHN6"/>
<evidence type="ECO:0008006" key="3">
    <source>
        <dbReference type="Google" id="ProtNLM"/>
    </source>
</evidence>
<reference evidence="1" key="1">
    <citation type="journal article" date="2014" name="Int. J. Syst. Evol. Microbiol.">
        <title>Complete genome sequence of Corynebacterium casei LMG S-19264T (=DSM 44701T), isolated from a smear-ripened cheese.</title>
        <authorList>
            <consortium name="US DOE Joint Genome Institute (JGI-PGF)"/>
            <person name="Walter F."/>
            <person name="Albersmeier A."/>
            <person name="Kalinowski J."/>
            <person name="Ruckert C."/>
        </authorList>
    </citation>
    <scope>NUCLEOTIDE SEQUENCE</scope>
    <source>
        <strain evidence="1">NBRC 110023</strain>
    </source>
</reference>
<dbReference type="Proteomes" id="UP001156601">
    <property type="component" value="Unassembled WGS sequence"/>
</dbReference>